<dbReference type="EMBL" id="JADIVZ010000002">
    <property type="protein sequence ID" value="MBF4161344.1"/>
    <property type="molecule type" value="Genomic_DNA"/>
</dbReference>
<dbReference type="RefSeq" id="WP_194502569.1">
    <property type="nucleotide sequence ID" value="NZ_JADIVZ010000002.1"/>
</dbReference>
<name>A0A930V172_9ACTN</name>
<protein>
    <submittedName>
        <fullName evidence="2">DUF559 domain-containing protein</fullName>
    </submittedName>
</protein>
<dbReference type="Proteomes" id="UP000656804">
    <property type="component" value="Unassembled WGS sequence"/>
</dbReference>
<reference evidence="2" key="1">
    <citation type="submission" date="2020-11" db="EMBL/GenBank/DDBJ databases">
        <title>Nocardioides sp. CBS4Y-1, whole genome shotgun sequence.</title>
        <authorList>
            <person name="Tuo L."/>
        </authorList>
    </citation>
    <scope>NUCLEOTIDE SEQUENCE</scope>
    <source>
        <strain evidence="2">CBS4Y-1</strain>
    </source>
</reference>
<sequence>MDDETLTPARALAELGGVATRARLVEVCGRRAVDEGLRQGEVVAVARGVYAQAGVTSSLTAAAAVGGTVSHRSAALLHGWGVLTEPDPPEVTVRRNRRVVSTGGVTLHRSDLAPDDTADGATRPDRTLADCLRLPDEREALAVADSALRSGVSRPHLLAIARDLRGPGSQRARWVAQRATRFADNPFESALRHACLRVPGLRVVAQVDVRDPHWLGRPDLVDERLRLVLEADSFAWHGDRAALDRDCIRYNAFVAAGWLVLRFSWEQVVLHPSSVTATVRAVVQRRTQRPCQTCGAA</sequence>
<dbReference type="InterPro" id="IPR011335">
    <property type="entry name" value="Restrct_endonuc-II-like"/>
</dbReference>
<dbReference type="Gene3D" id="3.40.960.10">
    <property type="entry name" value="VSR Endonuclease"/>
    <property type="match status" value="1"/>
</dbReference>
<dbReference type="InterPro" id="IPR007569">
    <property type="entry name" value="DUF559"/>
</dbReference>
<keyword evidence="3" id="KW-1185">Reference proteome</keyword>
<evidence type="ECO:0000259" key="1">
    <source>
        <dbReference type="Pfam" id="PF04480"/>
    </source>
</evidence>
<organism evidence="2 3">
    <name type="scientific">Nocardioides acrostichi</name>
    <dbReference type="NCBI Taxonomy" id="2784339"/>
    <lineage>
        <taxon>Bacteria</taxon>
        <taxon>Bacillati</taxon>
        <taxon>Actinomycetota</taxon>
        <taxon>Actinomycetes</taxon>
        <taxon>Propionibacteriales</taxon>
        <taxon>Nocardioidaceae</taxon>
        <taxon>Nocardioides</taxon>
    </lineage>
</organism>
<evidence type="ECO:0000313" key="3">
    <source>
        <dbReference type="Proteomes" id="UP000656804"/>
    </source>
</evidence>
<comment type="caution">
    <text evidence="2">The sequence shown here is derived from an EMBL/GenBank/DDBJ whole genome shotgun (WGS) entry which is preliminary data.</text>
</comment>
<proteinExistence type="predicted"/>
<feature type="domain" description="DUF559" evidence="1">
    <location>
        <begin position="219"/>
        <end position="282"/>
    </location>
</feature>
<gene>
    <name evidence="2" type="ORF">ISG29_06540</name>
</gene>
<dbReference type="Pfam" id="PF04480">
    <property type="entry name" value="DUF559"/>
    <property type="match status" value="1"/>
</dbReference>
<evidence type="ECO:0000313" key="2">
    <source>
        <dbReference type="EMBL" id="MBF4161344.1"/>
    </source>
</evidence>
<dbReference type="AlphaFoldDB" id="A0A930V172"/>
<accession>A0A930V172</accession>
<dbReference type="SUPFAM" id="SSF52980">
    <property type="entry name" value="Restriction endonuclease-like"/>
    <property type="match status" value="1"/>
</dbReference>